<dbReference type="Pfam" id="PF12256">
    <property type="entry name" value="TcdB_toxin_midN"/>
    <property type="match status" value="1"/>
</dbReference>
<evidence type="ECO:0000259" key="9">
    <source>
        <dbReference type="Pfam" id="PF22544"/>
    </source>
</evidence>
<dbReference type="InterPro" id="IPR022045">
    <property type="entry name" value="TcdB_toxin_mid/N"/>
</dbReference>
<protein>
    <submittedName>
        <fullName evidence="10">Choice-of-anchor D domain-containing protein</fullName>
    </submittedName>
</protein>
<gene>
    <name evidence="10" type="ORF">RQP53_24550</name>
</gene>
<dbReference type="InterPro" id="IPR013783">
    <property type="entry name" value="Ig-like_fold"/>
</dbReference>
<evidence type="ECO:0000256" key="4">
    <source>
        <dbReference type="ARBA" id="ARBA00022729"/>
    </source>
</evidence>
<evidence type="ECO:0000256" key="5">
    <source>
        <dbReference type="ARBA" id="ARBA00023069"/>
    </source>
</evidence>
<evidence type="ECO:0000256" key="6">
    <source>
        <dbReference type="ARBA" id="ARBA00023273"/>
    </source>
</evidence>
<dbReference type="Proteomes" id="UP001246372">
    <property type="component" value="Unassembled WGS sequence"/>
</dbReference>
<organism evidence="10 11">
    <name type="scientific">Roseateles aquae</name>
    <dbReference type="NCBI Taxonomy" id="3077235"/>
    <lineage>
        <taxon>Bacteria</taxon>
        <taxon>Pseudomonadati</taxon>
        <taxon>Pseudomonadota</taxon>
        <taxon>Betaproteobacteria</taxon>
        <taxon>Burkholderiales</taxon>
        <taxon>Sphaerotilaceae</taxon>
        <taxon>Roseateles</taxon>
    </lineage>
</organism>
<sequence>AAYRNNGDGNFTAIDAATTCDLPGDFNGDGRSDCLSIAADALPAGNSLSIAQGGGAFEKTANFNLNVTGSELGVASGTVPTSFGALIADFNGDGRSDVLRWAADASSNTLYLSKGDGSFQPSSTFNFTGTTLKDTTDGKADFLVGDFTGHGNVEILRFVLNPYVPSPGGDPCNPNPPVSSSPSATGSEQPLRPVDPCNMQTTRPSASLTGLALVQGSSYNELFVRQDQRPADLLLRVTSPTGLQTRLSYTSVSNPTQGLGADGSLIAFFKPRYTTGRVAGQVNFPKADVAFPMNVVATVEADTGIAGGALRTEYAYKGLRVATNGRGLLGFMQVNQQNPAPDGSQLNVLTDYFQDHPYTGVAAVSRTFKGPLGSTANLLSRSTNGYCEGMANAASVQISSGGVAPTPCASSALVQRPYLAQSLEEGWDVNGEALPVVRKTSTYNGDGDPLTITIQTSGSSAGQSQTFTKQVSNSYETADSSCAADNKSCSWILGRLKRATVSNTVPNLLPSLTASAGSNANATAIAGTLTLPSSATAELTASLAINNIALNTTGTAKATLANNGTAALTVSAINASSVTGAGFSFQSTDCTASLAAKTSCSITVGFTPTVAGSASGKLTVNTALGSRETALSGSSVSASTLSTNVGRVIFADTVVSQTSDSAPLTLTNGATAVTGLAITPPAGFSVINSNCGSSLAASATCSFALRFAPTVVQAYSGNVSISASGGASVTVALNGNGVNASAASLSTSVGRVIFADTVVNQSSDSAALTLTNGATAVTGLSITPPAGFSLINNTCGSSLSASATCSFALRFAPTAVQAYSGNVSISASGGASAIVALNGNGINGTGAVTLDHVSPASSGTVIPAYSTTTLAVYYKNTGTGPVTLNSTSTNAGSVFYNADGSGGTCAPGRSLGAGQKCFLLQGWGGGPSTVNATLTATFGSTVINTPLSAVQKTLDVSASNQGTSTASTLDQVLTIANSTPGAFQFGSPRVRFGAVSGGGSWAIQADACPAVLTPGNSCAITVRYTAGAAGNASVPASVYGQFEWADLLDGNSQRSGLYRGIADVQTLTLSAASLPPPASFSVSPNTLNFADTPTNQTRDSAAFTLSNGAVALSGLTITPPSGFSVISSNCGGSVAASGTCTFALRFAPAAVQTYGGNVAISANGGAATATISVTGKGLGVPKLDAVTASPFSAGTALTPYAASGGHVNFKNNGTANVTISAPPSVTGGGSAYTTAGDNGWCGSGAVIAPGASCGVYVYWSSAPGSYSGVLSVPSNGGTPSVTVAAGYSGALSFSGADFGNVPVNTSADRTITVTNTAAFTARSVNVNALAAPFSVVGNTCGATLGAGASCQVTVRFAPTAASGANVSLRIDGMYNQVYNQNYESAQAGNVMPYTAGLSGNGTPATAPLTVSLSPSSVQRGVQDLKEGTAVVSSNVSGGQAPYSYLWTVQVVQQGSARVISGANASTATLGVRPHYVCDSGIADFLLTVTDAVGVKSSAVLSMQVDSTPFKLQCDNLQPIEPQSPPPAGSGVRSPKAGSAGAGAQS</sequence>
<feature type="region of interest" description="Disordered" evidence="7">
    <location>
        <begin position="1515"/>
        <end position="1545"/>
    </location>
</feature>
<comment type="subcellular location">
    <subcellularLocation>
        <location evidence="1">Cell projection</location>
        <location evidence="1">Cilium</location>
    </subcellularLocation>
    <subcellularLocation>
        <location evidence="2">Cytoplasm</location>
    </subcellularLocation>
</comment>
<dbReference type="EMBL" id="JAVXZY010000023">
    <property type="protein sequence ID" value="MDT9002465.1"/>
    <property type="molecule type" value="Genomic_DNA"/>
</dbReference>
<dbReference type="Gene3D" id="2.60.40.10">
    <property type="entry name" value="Immunoglobulins"/>
    <property type="match status" value="7"/>
</dbReference>
<feature type="region of interest" description="Disordered" evidence="7">
    <location>
        <begin position="167"/>
        <end position="199"/>
    </location>
</feature>
<evidence type="ECO:0000256" key="7">
    <source>
        <dbReference type="SAM" id="MobiDB-lite"/>
    </source>
</evidence>
<reference evidence="10" key="1">
    <citation type="submission" date="2023-09" db="EMBL/GenBank/DDBJ databases">
        <title>Paucibacter sp. APW11 Genome sequencing and assembly.</title>
        <authorList>
            <person name="Kim I."/>
        </authorList>
    </citation>
    <scope>NUCLEOTIDE SEQUENCE</scope>
    <source>
        <strain evidence="10">APW11</strain>
    </source>
</reference>
<evidence type="ECO:0000256" key="1">
    <source>
        <dbReference type="ARBA" id="ARBA00004138"/>
    </source>
</evidence>
<comment type="caution">
    <text evidence="10">The sequence shown here is derived from an EMBL/GenBank/DDBJ whole genome shotgun (WGS) entry which is preliminary data.</text>
</comment>
<dbReference type="InterPro" id="IPR013517">
    <property type="entry name" value="FG-GAP"/>
</dbReference>
<feature type="non-terminal residue" evidence="10">
    <location>
        <position position="1"/>
    </location>
</feature>
<evidence type="ECO:0000256" key="3">
    <source>
        <dbReference type="ARBA" id="ARBA00022490"/>
    </source>
</evidence>
<dbReference type="InterPro" id="IPR028994">
    <property type="entry name" value="Integrin_alpha_N"/>
</dbReference>
<keyword evidence="3" id="KW-0963">Cytoplasm</keyword>
<dbReference type="RefSeq" id="WP_315653362.1">
    <property type="nucleotide sequence ID" value="NZ_JAVXZY010000023.1"/>
</dbReference>
<dbReference type="NCBIfam" id="NF012200">
    <property type="entry name" value="choice_anch_D"/>
    <property type="match status" value="5"/>
</dbReference>
<dbReference type="SUPFAM" id="SSF69318">
    <property type="entry name" value="Integrin alpha N-terminal domain"/>
    <property type="match status" value="1"/>
</dbReference>
<keyword evidence="6" id="KW-0966">Cell projection</keyword>
<evidence type="ECO:0000256" key="2">
    <source>
        <dbReference type="ARBA" id="ARBA00004496"/>
    </source>
</evidence>
<proteinExistence type="predicted"/>
<evidence type="ECO:0000313" key="10">
    <source>
        <dbReference type="EMBL" id="MDT9002465.1"/>
    </source>
</evidence>
<keyword evidence="4" id="KW-0732">Signal</keyword>
<evidence type="ECO:0000313" key="11">
    <source>
        <dbReference type="Proteomes" id="UP001246372"/>
    </source>
</evidence>
<feature type="domain" description="Insecticide toxin TcdB middle/N-terminal" evidence="8">
    <location>
        <begin position="228"/>
        <end position="350"/>
    </location>
</feature>
<keyword evidence="11" id="KW-1185">Reference proteome</keyword>
<feature type="domain" description="HYDIN/VesB/CFA65-like Ig-like" evidence="9">
    <location>
        <begin position="1292"/>
        <end position="1361"/>
    </location>
</feature>
<evidence type="ECO:0000259" key="8">
    <source>
        <dbReference type="Pfam" id="PF12256"/>
    </source>
</evidence>
<keyword evidence="5" id="KW-0969">Cilium</keyword>
<dbReference type="InterPro" id="IPR053879">
    <property type="entry name" value="HYDIN_VesB_CFA65-like_Ig"/>
</dbReference>
<dbReference type="Pfam" id="PF13517">
    <property type="entry name" value="FG-GAP_3"/>
    <property type="match status" value="1"/>
</dbReference>
<accession>A0ABU3PJ40</accession>
<dbReference type="Pfam" id="PF22544">
    <property type="entry name" value="HYDIN_VesB_CFA65-like_Ig"/>
    <property type="match status" value="1"/>
</dbReference>
<name>A0ABU3PJ40_9BURK</name>